<accession>A0A8J1TZJ1</accession>
<dbReference type="EMBL" id="CAIIXF020000006">
    <property type="protein sequence ID" value="CAH1787346.1"/>
    <property type="molecule type" value="Genomic_DNA"/>
</dbReference>
<comment type="caution">
    <text evidence="1">The sequence shown here is derived from an EMBL/GenBank/DDBJ whole genome shotgun (WGS) entry which is preliminary data.</text>
</comment>
<reference evidence="1" key="1">
    <citation type="submission" date="2022-03" db="EMBL/GenBank/DDBJ databases">
        <authorList>
            <person name="Martin C."/>
        </authorList>
    </citation>
    <scope>NUCLEOTIDE SEQUENCE</scope>
</reference>
<dbReference type="Proteomes" id="UP000749559">
    <property type="component" value="Unassembled WGS sequence"/>
</dbReference>
<proteinExistence type="predicted"/>
<dbReference type="AlphaFoldDB" id="A0A8J1TZJ1"/>
<protein>
    <submittedName>
        <fullName evidence="1">Uncharacterized protein</fullName>
    </submittedName>
</protein>
<name>A0A8J1TZJ1_OWEFU</name>
<evidence type="ECO:0000313" key="1">
    <source>
        <dbReference type="EMBL" id="CAH1787346.1"/>
    </source>
</evidence>
<organism evidence="1 2">
    <name type="scientific">Owenia fusiformis</name>
    <name type="common">Polychaete worm</name>
    <dbReference type="NCBI Taxonomy" id="6347"/>
    <lineage>
        <taxon>Eukaryota</taxon>
        <taxon>Metazoa</taxon>
        <taxon>Spiralia</taxon>
        <taxon>Lophotrochozoa</taxon>
        <taxon>Annelida</taxon>
        <taxon>Polychaeta</taxon>
        <taxon>Sedentaria</taxon>
        <taxon>Canalipalpata</taxon>
        <taxon>Sabellida</taxon>
        <taxon>Oweniida</taxon>
        <taxon>Oweniidae</taxon>
        <taxon>Owenia</taxon>
    </lineage>
</organism>
<gene>
    <name evidence="1" type="ORF">OFUS_LOCUS13069</name>
</gene>
<sequence length="218" mass="24081">MCVCSVINVPTVGDPHVSVQLNDGLKTHFCFNVIGKSGEIFQLVRERNIEIRIRIVGHGGKQAAKLVDLIAIRTNEAQVTVDSKGITDGKTKYKWGSESVGEFGDANVMIRRNYAEIFVDKTVTEIKHQGDHLKFSVHQHGGFGPNVHGILGDVVNQGQFKKGKDAKHGHIKLFGSTFSVAEKVKDISVGKCWFLTDGYNALNRKLRSYVKKTLFGSN</sequence>
<keyword evidence="2" id="KW-1185">Reference proteome</keyword>
<evidence type="ECO:0000313" key="2">
    <source>
        <dbReference type="Proteomes" id="UP000749559"/>
    </source>
</evidence>